<protein>
    <submittedName>
        <fullName evidence="2">Uncharacterized protein</fullName>
    </submittedName>
</protein>
<organism evidence="2">
    <name type="scientific">marine sediment metagenome</name>
    <dbReference type="NCBI Taxonomy" id="412755"/>
    <lineage>
        <taxon>unclassified sequences</taxon>
        <taxon>metagenomes</taxon>
        <taxon>ecological metagenomes</taxon>
    </lineage>
</organism>
<accession>A0A0F9AM50</accession>
<dbReference type="EMBL" id="LAZR01042048">
    <property type="protein sequence ID" value="KKL10470.1"/>
    <property type="molecule type" value="Genomic_DNA"/>
</dbReference>
<comment type="caution">
    <text evidence="2">The sequence shown here is derived from an EMBL/GenBank/DDBJ whole genome shotgun (WGS) entry which is preliminary data.</text>
</comment>
<feature type="non-terminal residue" evidence="2">
    <location>
        <position position="1"/>
    </location>
</feature>
<gene>
    <name evidence="2" type="ORF">LCGC14_2555480</name>
</gene>
<evidence type="ECO:0000313" key="2">
    <source>
        <dbReference type="EMBL" id="KKL10470.1"/>
    </source>
</evidence>
<proteinExistence type="predicted"/>
<dbReference type="AlphaFoldDB" id="A0A0F9AM50"/>
<reference evidence="2" key="1">
    <citation type="journal article" date="2015" name="Nature">
        <title>Complex archaea that bridge the gap between prokaryotes and eukaryotes.</title>
        <authorList>
            <person name="Spang A."/>
            <person name="Saw J.H."/>
            <person name="Jorgensen S.L."/>
            <person name="Zaremba-Niedzwiedzka K."/>
            <person name="Martijn J."/>
            <person name="Lind A.E."/>
            <person name="van Eijk R."/>
            <person name="Schleper C."/>
            <person name="Guy L."/>
            <person name="Ettema T.J."/>
        </authorList>
    </citation>
    <scope>NUCLEOTIDE SEQUENCE</scope>
</reference>
<name>A0A0F9AM50_9ZZZZ</name>
<feature type="region of interest" description="Disordered" evidence="1">
    <location>
        <begin position="128"/>
        <end position="147"/>
    </location>
</feature>
<evidence type="ECO:0000256" key="1">
    <source>
        <dbReference type="SAM" id="MobiDB-lite"/>
    </source>
</evidence>
<sequence length="147" mass="16300">IQEAEHLSPREREIATLRVKTGVGVQTDRAAEKISPLAALYGQQRTGQPIDQNVQSARDQADRAETADVGKQALVAETQRKADNLRKVLPALDAGSQAQVRQIIDSGDPVLIDELYRSDELRKAIMEDKKSTPDYSNKPSIYNRYGI</sequence>